<dbReference type="Pfam" id="PF04686">
    <property type="entry name" value="SsgA"/>
    <property type="match status" value="1"/>
</dbReference>
<dbReference type="GO" id="GO:0000917">
    <property type="term" value="P:division septum assembly"/>
    <property type="evidence" value="ECO:0007669"/>
    <property type="project" value="UniProtKB-KW"/>
</dbReference>
<dbReference type="Gene3D" id="2.30.31.20">
    <property type="entry name" value="Sporulation-specific cell division protein SsgB"/>
    <property type="match status" value="1"/>
</dbReference>
<accession>A0A640UV14</accession>
<dbReference type="GO" id="GO:0030435">
    <property type="term" value="P:sporulation resulting in formation of a cellular spore"/>
    <property type="evidence" value="ECO:0007669"/>
    <property type="project" value="UniProtKB-KW"/>
</dbReference>
<comment type="subcellular location">
    <subcellularLocation>
        <location evidence="1">Cell septum</location>
    </subcellularLocation>
</comment>
<keyword evidence="4" id="KW-0749">Sporulation</keyword>
<evidence type="ECO:0000256" key="2">
    <source>
        <dbReference type="ARBA" id="ARBA00009323"/>
    </source>
</evidence>
<evidence type="ECO:0000313" key="7">
    <source>
        <dbReference type="EMBL" id="GFE39659.1"/>
    </source>
</evidence>
<comment type="similarity">
    <text evidence="2">Belongs to the SsgA family.</text>
</comment>
<evidence type="ECO:0000256" key="6">
    <source>
        <dbReference type="ARBA" id="ARBA00023306"/>
    </source>
</evidence>
<dbReference type="Proteomes" id="UP000431826">
    <property type="component" value="Unassembled WGS sequence"/>
</dbReference>
<organism evidence="7 8">
    <name type="scientific">Streptomyces tubercidicus</name>
    <dbReference type="NCBI Taxonomy" id="47759"/>
    <lineage>
        <taxon>Bacteria</taxon>
        <taxon>Bacillati</taxon>
        <taxon>Actinomycetota</taxon>
        <taxon>Actinomycetes</taxon>
        <taxon>Kitasatosporales</taxon>
        <taxon>Streptomycetaceae</taxon>
        <taxon>Streptomyces</taxon>
    </lineage>
</organism>
<gene>
    <name evidence="7" type="ORF">Stube_43320</name>
</gene>
<name>A0A640UV14_9ACTN</name>
<reference evidence="7 8" key="1">
    <citation type="submission" date="2019-12" db="EMBL/GenBank/DDBJ databases">
        <title>Whole genome shotgun sequence of Streptomyces tubercidicus NBRC 13090.</title>
        <authorList>
            <person name="Ichikawa N."/>
            <person name="Kimura A."/>
            <person name="Kitahashi Y."/>
            <person name="Komaki H."/>
            <person name="Tamura T."/>
        </authorList>
    </citation>
    <scope>NUCLEOTIDE SEQUENCE [LARGE SCALE GENOMIC DNA]</scope>
    <source>
        <strain evidence="7 8">NBRC 13090</strain>
    </source>
</reference>
<dbReference type="GO" id="GO:0030428">
    <property type="term" value="C:cell septum"/>
    <property type="evidence" value="ECO:0007669"/>
    <property type="project" value="UniProtKB-SubCell"/>
</dbReference>
<keyword evidence="6" id="KW-0131">Cell cycle</keyword>
<keyword evidence="5" id="KW-0717">Septation</keyword>
<sequence length="142" mass="15785">MIVVVSTAKRTLEMRLILGPDEAVPVAGRFSYRSDRPYEVEVAFISRGQTVATWLFARELLLAGLHDEAGEGDVRVWSFRRPGEPRRVHIELSTDDSVCELSVRATELTAWLEQTVAIVPPGDEGGYLDMDAHLARLFAGKC</sequence>
<evidence type="ECO:0000313" key="8">
    <source>
        <dbReference type="Proteomes" id="UP000431826"/>
    </source>
</evidence>
<evidence type="ECO:0000256" key="4">
    <source>
        <dbReference type="ARBA" id="ARBA00022969"/>
    </source>
</evidence>
<dbReference type="InterPro" id="IPR038658">
    <property type="entry name" value="SsgB_sf"/>
</dbReference>
<dbReference type="AlphaFoldDB" id="A0A640UV14"/>
<protein>
    <submittedName>
        <fullName evidence="7">Sporulation protein SsgA</fullName>
    </submittedName>
</protein>
<keyword evidence="8" id="KW-1185">Reference proteome</keyword>
<evidence type="ECO:0000256" key="5">
    <source>
        <dbReference type="ARBA" id="ARBA00023210"/>
    </source>
</evidence>
<dbReference type="EMBL" id="BLIR01000001">
    <property type="protein sequence ID" value="GFE39659.1"/>
    <property type="molecule type" value="Genomic_DNA"/>
</dbReference>
<dbReference type="InterPro" id="IPR006776">
    <property type="entry name" value="SsgB"/>
</dbReference>
<proteinExistence type="inferred from homology"/>
<comment type="caution">
    <text evidence="7">The sequence shown here is derived from an EMBL/GenBank/DDBJ whole genome shotgun (WGS) entry which is preliminary data.</text>
</comment>
<keyword evidence="3" id="KW-0132">Cell division</keyword>
<evidence type="ECO:0000256" key="1">
    <source>
        <dbReference type="ARBA" id="ARBA00004431"/>
    </source>
</evidence>
<evidence type="ECO:0000256" key="3">
    <source>
        <dbReference type="ARBA" id="ARBA00022618"/>
    </source>
</evidence>